<dbReference type="Proteomes" id="UP000185109">
    <property type="component" value="Chromosome"/>
</dbReference>
<keyword evidence="1" id="KW-1133">Transmembrane helix</keyword>
<dbReference type="EMBL" id="CP017241">
    <property type="protein sequence ID" value="APO74295.1"/>
    <property type="molecule type" value="Genomic_DNA"/>
</dbReference>
<reference evidence="2" key="1">
    <citation type="submission" date="2016-09" db="EMBL/GenBank/DDBJ databases">
        <title>The complete genome sequences of Rhizobium gallicum, symbiovars gallicum and phaseoli, symbionts associated to common bean (Phaseolus vulgaris).</title>
        <authorList>
            <person name="Bustos P."/>
            <person name="Santamaria R.I."/>
            <person name="Perez-Carrascal O.M."/>
            <person name="Juarez S."/>
            <person name="Lozano L."/>
            <person name="Martinez-Flores I."/>
            <person name="Martinez-Romero E."/>
            <person name="Cevallos M."/>
            <person name="Romero D."/>
            <person name="Davila G."/>
            <person name="Gonzalez V."/>
        </authorList>
    </citation>
    <scope>NUCLEOTIDE SEQUENCE [LARGE SCALE GENOMIC DNA]</scope>
    <source>
        <strain evidence="2">8C-3</strain>
    </source>
</reference>
<sequence length="62" mass="7347">MSYEFLKGRCSVMAARMVKERIKNFWWDFGGTFCTSWRFSVYFVPFLFCGTIFSLAPKNPKD</sequence>
<keyword evidence="1" id="KW-0472">Membrane</keyword>
<dbReference type="AlphaFoldDB" id="A0A1L5P2D3"/>
<name>A0A1L5P2D3_RHIET</name>
<keyword evidence="1" id="KW-0812">Transmembrane</keyword>
<accession>A0A1L5P2D3</accession>
<protein>
    <submittedName>
        <fullName evidence="2">Uncharacterized protein</fullName>
    </submittedName>
</protein>
<organism evidence="2">
    <name type="scientific">Rhizobium etli 8C-3</name>
    <dbReference type="NCBI Taxonomy" id="538025"/>
    <lineage>
        <taxon>Bacteria</taxon>
        <taxon>Pseudomonadati</taxon>
        <taxon>Pseudomonadota</taxon>
        <taxon>Alphaproteobacteria</taxon>
        <taxon>Hyphomicrobiales</taxon>
        <taxon>Rhizobiaceae</taxon>
        <taxon>Rhizobium/Agrobacterium group</taxon>
        <taxon>Rhizobium</taxon>
    </lineage>
</organism>
<proteinExistence type="predicted"/>
<evidence type="ECO:0000313" key="2">
    <source>
        <dbReference type="EMBL" id="APO74295.1"/>
    </source>
</evidence>
<gene>
    <name evidence="2" type="ORF">AM571_CH01460</name>
</gene>
<feature type="transmembrane region" description="Helical" evidence="1">
    <location>
        <begin position="39"/>
        <end position="56"/>
    </location>
</feature>
<evidence type="ECO:0000256" key="1">
    <source>
        <dbReference type="SAM" id="Phobius"/>
    </source>
</evidence>